<dbReference type="InParanoid" id="T0PTD9"/>
<dbReference type="AlphaFoldDB" id="T0PTD9"/>
<dbReference type="OMA" id="FKWTAPP"/>
<dbReference type="GeneID" id="19954194"/>
<evidence type="ECO:0000313" key="1">
    <source>
        <dbReference type="EMBL" id="EQC28784.1"/>
    </source>
</evidence>
<dbReference type="RefSeq" id="XP_008617779.1">
    <property type="nucleotide sequence ID" value="XM_008619557.1"/>
</dbReference>
<dbReference type="EMBL" id="JH767191">
    <property type="protein sequence ID" value="EQC28784.1"/>
    <property type="molecule type" value="Genomic_DNA"/>
</dbReference>
<gene>
    <name evidence="1" type="ORF">SDRG_13467</name>
</gene>
<evidence type="ECO:0008006" key="3">
    <source>
        <dbReference type="Google" id="ProtNLM"/>
    </source>
</evidence>
<dbReference type="VEuPathDB" id="FungiDB:SDRG_13467"/>
<organism evidence="1 2">
    <name type="scientific">Saprolegnia diclina (strain VS20)</name>
    <dbReference type="NCBI Taxonomy" id="1156394"/>
    <lineage>
        <taxon>Eukaryota</taxon>
        <taxon>Sar</taxon>
        <taxon>Stramenopiles</taxon>
        <taxon>Oomycota</taxon>
        <taxon>Saprolegniomycetes</taxon>
        <taxon>Saprolegniales</taxon>
        <taxon>Saprolegniaceae</taxon>
        <taxon>Saprolegnia</taxon>
    </lineage>
</organism>
<evidence type="ECO:0000313" key="2">
    <source>
        <dbReference type="Proteomes" id="UP000030762"/>
    </source>
</evidence>
<name>T0PTD9_SAPDV</name>
<proteinExistence type="predicted"/>
<protein>
    <recommendedName>
        <fullName evidence="3">Myb-like domain-containing protein</fullName>
    </recommendedName>
</protein>
<sequence length="221" mass="23767">MLASPRWSQHQPTSSVFIWTSEKDAALDDQVASSIRESLEATDDVDDELVREIYAARFPLGVNWKAIAIALGCTPVECVRRYAELKTTTVHVSQYSAAAHVLHSPRLGNLSSPVLPGSPLLSPPPFALQSRNSPFKWTAPPKPSAPVYGDVDAIDEALDAMDLDDLRAAVADADAHPFDTSASIDLLSHSALADAFLDIAGSRLDAPSMLLQSRLAKHGTQ</sequence>
<dbReference type="OrthoDB" id="72811at2759"/>
<dbReference type="Proteomes" id="UP000030762">
    <property type="component" value="Unassembled WGS sequence"/>
</dbReference>
<accession>T0PTD9</accession>
<keyword evidence="2" id="KW-1185">Reference proteome</keyword>
<reference evidence="1 2" key="1">
    <citation type="submission" date="2012-04" db="EMBL/GenBank/DDBJ databases">
        <title>The Genome Sequence of Saprolegnia declina VS20.</title>
        <authorList>
            <consortium name="The Broad Institute Genome Sequencing Platform"/>
            <person name="Russ C."/>
            <person name="Nusbaum C."/>
            <person name="Tyler B."/>
            <person name="van West P."/>
            <person name="Dieguez-Uribeondo J."/>
            <person name="de Bruijn I."/>
            <person name="Tripathy S."/>
            <person name="Jiang R."/>
            <person name="Young S.K."/>
            <person name="Zeng Q."/>
            <person name="Gargeya S."/>
            <person name="Fitzgerald M."/>
            <person name="Haas B."/>
            <person name="Abouelleil A."/>
            <person name="Alvarado L."/>
            <person name="Arachchi H.M."/>
            <person name="Berlin A."/>
            <person name="Chapman S.B."/>
            <person name="Goldberg J."/>
            <person name="Griggs A."/>
            <person name="Gujja S."/>
            <person name="Hansen M."/>
            <person name="Howarth C."/>
            <person name="Imamovic A."/>
            <person name="Larimer J."/>
            <person name="McCowen C."/>
            <person name="Montmayeur A."/>
            <person name="Murphy C."/>
            <person name="Neiman D."/>
            <person name="Pearson M."/>
            <person name="Priest M."/>
            <person name="Roberts A."/>
            <person name="Saif S."/>
            <person name="Shea T."/>
            <person name="Sisk P."/>
            <person name="Sykes S."/>
            <person name="Wortman J."/>
            <person name="Nusbaum C."/>
            <person name="Birren B."/>
        </authorList>
    </citation>
    <scope>NUCLEOTIDE SEQUENCE [LARGE SCALE GENOMIC DNA]</scope>
    <source>
        <strain evidence="1 2">VS20</strain>
    </source>
</reference>